<evidence type="ECO:0000256" key="4">
    <source>
        <dbReference type="PROSITE-ProRule" id="PRU01161"/>
    </source>
</evidence>
<gene>
    <name evidence="6" type="ORF">OMQ_02373</name>
</gene>
<evidence type="ECO:0000313" key="6">
    <source>
        <dbReference type="EMBL" id="EOT25903.1"/>
    </source>
</evidence>
<evidence type="ECO:0000259" key="5">
    <source>
        <dbReference type="PROSITE" id="PS51635"/>
    </source>
</evidence>
<dbReference type="SUPFAM" id="SSF52151">
    <property type="entry name" value="FabD/lysophospholipase-like"/>
    <property type="match status" value="1"/>
</dbReference>
<dbReference type="CDD" id="cd07209">
    <property type="entry name" value="Pat_hypo_Ecoli_Z1214_like"/>
    <property type="match status" value="1"/>
</dbReference>
<dbReference type="HOGENOM" id="CLU_034454_2_0_9"/>
<reference evidence="6 7" key="1">
    <citation type="submission" date="2013-03" db="EMBL/GenBank/DDBJ databases">
        <title>The Genome Sequence of Enterococcus saccharolyticus ATCC_43076 (Illumina only assembly).</title>
        <authorList>
            <consortium name="The Broad Institute Genomics Platform"/>
            <consortium name="The Broad Institute Genome Sequencing Center for Infectious Disease"/>
            <person name="Earl A."/>
            <person name="Russ C."/>
            <person name="Gilmore M."/>
            <person name="Surin D."/>
            <person name="Walker B."/>
            <person name="Young S."/>
            <person name="Zeng Q."/>
            <person name="Gargeya S."/>
            <person name="Fitzgerald M."/>
            <person name="Haas B."/>
            <person name="Abouelleil A."/>
            <person name="Allen A.W."/>
            <person name="Alvarado L."/>
            <person name="Arachchi H.M."/>
            <person name="Berlin A.M."/>
            <person name="Chapman S.B."/>
            <person name="Gainer-Dewar J."/>
            <person name="Goldberg J."/>
            <person name="Griggs A."/>
            <person name="Gujja S."/>
            <person name="Hansen M."/>
            <person name="Howarth C."/>
            <person name="Imamovic A."/>
            <person name="Ireland A."/>
            <person name="Larimer J."/>
            <person name="McCowan C."/>
            <person name="Murphy C."/>
            <person name="Pearson M."/>
            <person name="Poon T.W."/>
            <person name="Priest M."/>
            <person name="Roberts A."/>
            <person name="Saif S."/>
            <person name="Shea T."/>
            <person name="Sisk P."/>
            <person name="Sykes S."/>
            <person name="Wortman J."/>
            <person name="Nusbaum C."/>
            <person name="Birren B."/>
        </authorList>
    </citation>
    <scope>NUCLEOTIDE SEQUENCE [LARGE SCALE GENOMIC DNA]</scope>
    <source>
        <strain evidence="6 7">ATCC 43076</strain>
    </source>
</reference>
<dbReference type="PROSITE" id="PS51635">
    <property type="entry name" value="PNPLA"/>
    <property type="match status" value="1"/>
</dbReference>
<feature type="short sequence motif" description="DGA/G" evidence="4">
    <location>
        <begin position="307"/>
        <end position="309"/>
    </location>
</feature>
<dbReference type="eggNOG" id="COG1752">
    <property type="taxonomic scope" value="Bacteria"/>
</dbReference>
<dbReference type="OrthoDB" id="9770965at2"/>
<accession>S0JDY0</accession>
<evidence type="ECO:0000256" key="1">
    <source>
        <dbReference type="ARBA" id="ARBA00022801"/>
    </source>
</evidence>
<evidence type="ECO:0000313" key="7">
    <source>
        <dbReference type="Proteomes" id="UP000014136"/>
    </source>
</evidence>
<feature type="active site" description="Proton acceptor" evidence="4">
    <location>
        <position position="307"/>
    </location>
</feature>
<dbReference type="RefSeq" id="WP_016176126.1">
    <property type="nucleotide sequence ID" value="NZ_KE136391.1"/>
</dbReference>
<dbReference type="PATRIC" id="fig|1139996.3.peg.2328"/>
<dbReference type="EMBL" id="AHYT01000012">
    <property type="protein sequence ID" value="EOT25903.1"/>
    <property type="molecule type" value="Genomic_DNA"/>
</dbReference>
<dbReference type="Pfam" id="PF01734">
    <property type="entry name" value="Patatin"/>
    <property type="match status" value="1"/>
</dbReference>
<dbReference type="PANTHER" id="PTHR14226:SF64">
    <property type="entry name" value="PNPLA DOMAIN-CONTAINING PROTEIN"/>
    <property type="match status" value="1"/>
</dbReference>
<sequence>MKSEKLFLSDLKQSPIFSTSQLAVPFYSSHSEARAAFIQQVRKKQAWQLMGSHHLFLAVAFDEQRATLRNLLYIPMENFSWKKSLALIETFLRQHFVKEFFIPISLGEMMTQWLIAKGYEQTAAGFKKVFTYHTALVLGGGGARGSYQIGVWQALKSLGISFDLMTGTSVGALNGALILMDDVDVARDLWLTISTDKVLAFPEACATNQTLKELVQQVGSLATTALKENGASSKPLQELLIQTFDAEKMQKRQVPLFVCTTRFPALQEVVHHYDVTNGLDELKWLVASASFYPGMVPMEIEQEFYVDGGYRNNLPIDVALAHGATECICVDIKGPGIAKKTTIPEEVAVVNYCSPWSLGNLLVFDSNRSETNYRLGYLETMKSFDQFNGYWYTFTLETTWQKEWHAFLRYLQKDQQSLALLQRTEFWKKVGKLYQHKAPVEQGGLILLELIGRFFGLEATHVYTKESFLTGIQQAFRQEQLAIGTLSISEWLATYRNQRFVLSEKNQLAHLYQIIIEKKELPIQIISFAPVLVVAAKFLVYLLTETEFVHPSENTLQ</sequence>
<feature type="short sequence motif" description="GXSXG" evidence="4">
    <location>
        <begin position="167"/>
        <end position="171"/>
    </location>
</feature>
<dbReference type="PANTHER" id="PTHR14226">
    <property type="entry name" value="NEUROPATHY TARGET ESTERASE/SWISS CHEESE D.MELANOGASTER"/>
    <property type="match status" value="1"/>
</dbReference>
<feature type="domain" description="PNPLA" evidence="5">
    <location>
        <begin position="136"/>
        <end position="320"/>
    </location>
</feature>
<dbReference type="Proteomes" id="UP000014136">
    <property type="component" value="Unassembled WGS sequence"/>
</dbReference>
<keyword evidence="7" id="KW-1185">Reference proteome</keyword>
<dbReference type="InterPro" id="IPR016035">
    <property type="entry name" value="Acyl_Trfase/lysoPLipase"/>
</dbReference>
<dbReference type="AlphaFoldDB" id="S0JDY0"/>
<evidence type="ECO:0000256" key="2">
    <source>
        <dbReference type="ARBA" id="ARBA00022963"/>
    </source>
</evidence>
<keyword evidence="2 4" id="KW-0442">Lipid degradation</keyword>
<feature type="active site" description="Nucleophile" evidence="4">
    <location>
        <position position="169"/>
    </location>
</feature>
<dbReference type="GO" id="GO:0016042">
    <property type="term" value="P:lipid catabolic process"/>
    <property type="evidence" value="ECO:0007669"/>
    <property type="project" value="UniProtKB-UniRule"/>
</dbReference>
<name>S0JDY0_9ENTE</name>
<dbReference type="GO" id="GO:0016787">
    <property type="term" value="F:hydrolase activity"/>
    <property type="evidence" value="ECO:0007669"/>
    <property type="project" value="UniProtKB-UniRule"/>
</dbReference>
<evidence type="ECO:0000256" key="3">
    <source>
        <dbReference type="ARBA" id="ARBA00023098"/>
    </source>
</evidence>
<feature type="short sequence motif" description="GXGXXG" evidence="4">
    <location>
        <begin position="140"/>
        <end position="145"/>
    </location>
</feature>
<dbReference type="InterPro" id="IPR002641">
    <property type="entry name" value="PNPLA_dom"/>
</dbReference>
<keyword evidence="3 4" id="KW-0443">Lipid metabolism</keyword>
<organism evidence="6 7">
    <name type="scientific">Enterococcus saccharolyticus subsp. saccharolyticus ATCC 43076</name>
    <dbReference type="NCBI Taxonomy" id="1139996"/>
    <lineage>
        <taxon>Bacteria</taxon>
        <taxon>Bacillati</taxon>
        <taxon>Bacillota</taxon>
        <taxon>Bacilli</taxon>
        <taxon>Lactobacillales</taxon>
        <taxon>Enterococcaceae</taxon>
        <taxon>Enterococcus</taxon>
    </lineage>
</organism>
<comment type="caution">
    <text evidence="6">The sequence shown here is derived from an EMBL/GenBank/DDBJ whole genome shotgun (WGS) entry which is preliminary data.</text>
</comment>
<protein>
    <recommendedName>
        <fullName evidence="5">PNPLA domain-containing protein</fullName>
    </recommendedName>
</protein>
<proteinExistence type="predicted"/>
<dbReference type="STRING" id="41997.RV16_GL000080"/>
<keyword evidence="1 4" id="KW-0378">Hydrolase</keyword>
<dbReference type="Gene3D" id="3.40.1090.10">
    <property type="entry name" value="Cytosolic phospholipase A2 catalytic domain"/>
    <property type="match status" value="2"/>
</dbReference>
<dbReference type="InterPro" id="IPR050301">
    <property type="entry name" value="NTE"/>
</dbReference>